<sequence length="80" mass="9375">MNKDTAIKEVYRKRKEQSEEDFQADIEQLVCDIEATSDKLRELKTRLTELTYKEPENQGGIFTPEIPTPEILTPEIEKDF</sequence>
<accession>X0YNJ3</accession>
<evidence type="ECO:0000256" key="1">
    <source>
        <dbReference type="SAM" id="Coils"/>
    </source>
</evidence>
<keyword evidence="1" id="KW-0175">Coiled coil</keyword>
<reference evidence="3" key="1">
    <citation type="journal article" date="2014" name="Front. Microbiol.">
        <title>High frequency of phylogenetically diverse reductive dehalogenase-homologous genes in deep subseafloor sedimentary metagenomes.</title>
        <authorList>
            <person name="Kawai M."/>
            <person name="Futagami T."/>
            <person name="Toyoda A."/>
            <person name="Takaki Y."/>
            <person name="Nishi S."/>
            <person name="Hori S."/>
            <person name="Arai W."/>
            <person name="Tsubouchi T."/>
            <person name="Morono Y."/>
            <person name="Uchiyama I."/>
            <person name="Ito T."/>
            <person name="Fujiyama A."/>
            <person name="Inagaki F."/>
            <person name="Takami H."/>
        </authorList>
    </citation>
    <scope>NUCLEOTIDE SEQUENCE</scope>
    <source>
        <strain evidence="3">Expedition CK06-06</strain>
    </source>
</reference>
<gene>
    <name evidence="3" type="ORF">S01H4_11780</name>
</gene>
<organism evidence="3">
    <name type="scientific">marine sediment metagenome</name>
    <dbReference type="NCBI Taxonomy" id="412755"/>
    <lineage>
        <taxon>unclassified sequences</taxon>
        <taxon>metagenomes</taxon>
        <taxon>ecological metagenomes</taxon>
    </lineage>
</organism>
<feature type="compositionally biased region" description="Low complexity" evidence="2">
    <location>
        <begin position="61"/>
        <end position="74"/>
    </location>
</feature>
<name>X0YNJ3_9ZZZZ</name>
<evidence type="ECO:0000256" key="2">
    <source>
        <dbReference type="SAM" id="MobiDB-lite"/>
    </source>
</evidence>
<feature type="coiled-coil region" evidence="1">
    <location>
        <begin position="26"/>
        <end position="53"/>
    </location>
</feature>
<comment type="caution">
    <text evidence="3">The sequence shown here is derived from an EMBL/GenBank/DDBJ whole genome shotgun (WGS) entry which is preliminary data.</text>
</comment>
<dbReference type="EMBL" id="BART01004848">
    <property type="protein sequence ID" value="GAG57735.1"/>
    <property type="molecule type" value="Genomic_DNA"/>
</dbReference>
<evidence type="ECO:0000313" key="3">
    <source>
        <dbReference type="EMBL" id="GAG57735.1"/>
    </source>
</evidence>
<proteinExistence type="predicted"/>
<feature type="region of interest" description="Disordered" evidence="2">
    <location>
        <begin position="55"/>
        <end position="80"/>
    </location>
</feature>
<protein>
    <submittedName>
        <fullName evidence="3">Uncharacterized protein</fullName>
    </submittedName>
</protein>
<dbReference type="AlphaFoldDB" id="X0YNJ3"/>